<accession>A0A6J5SDB5</accession>
<dbReference type="EMBL" id="LR797375">
    <property type="protein sequence ID" value="CAB4211532.1"/>
    <property type="molecule type" value="Genomic_DNA"/>
</dbReference>
<evidence type="ECO:0000313" key="5">
    <source>
        <dbReference type="EMBL" id="CAB5238645.1"/>
    </source>
</evidence>
<name>A0A6J5SDB5_9CAUD</name>
<dbReference type="EMBL" id="LR798454">
    <property type="protein sequence ID" value="CAB5238645.1"/>
    <property type="molecule type" value="Genomic_DNA"/>
</dbReference>
<evidence type="ECO:0000313" key="1">
    <source>
        <dbReference type="EMBL" id="CAB4170673.1"/>
    </source>
</evidence>
<gene>
    <name evidence="2" type="ORF">UFOVP1066_159</name>
    <name evidence="3" type="ORF">UFOVP1315_178</name>
    <name evidence="4" type="ORF">UFOVP1421_139</name>
    <name evidence="5" type="ORF">UFOVP1525_149</name>
    <name evidence="1" type="ORF">UFOVP909_112</name>
</gene>
<evidence type="ECO:0000313" key="2">
    <source>
        <dbReference type="EMBL" id="CAB4182160.1"/>
    </source>
</evidence>
<dbReference type="EMBL" id="LR796861">
    <property type="protein sequence ID" value="CAB4170673.1"/>
    <property type="molecule type" value="Genomic_DNA"/>
</dbReference>
<sequence length="200" mass="23415">MAKNSTMLDVFERNKYDLATTVRKSKGWFEQQVTLLTKQQLTPARVLSGNTDDLVTRIMPGRLYMYGYDPKGKKDLPYYDRFPLVFPFSRTPDGFMGLNMHYLPYHLRIRLLDALLVFKSNNRMDETTRLKYSWQVIDGISRFAAAQPCVKQYLTGHVRTQFRQINADDWATAMLLPVERFVGASKQEIWSDSIKKMRRV</sequence>
<reference evidence="4" key="1">
    <citation type="submission" date="2020-05" db="EMBL/GenBank/DDBJ databases">
        <authorList>
            <person name="Chiriac C."/>
            <person name="Salcher M."/>
            <person name="Ghai R."/>
            <person name="Kavagutti S V."/>
        </authorList>
    </citation>
    <scope>NUCLEOTIDE SEQUENCE</scope>
</reference>
<dbReference type="EMBL" id="LR797019">
    <property type="protein sequence ID" value="CAB4182160.1"/>
    <property type="molecule type" value="Genomic_DNA"/>
</dbReference>
<proteinExistence type="predicted"/>
<protein>
    <submittedName>
        <fullName evidence="4">DNA end protector protein</fullName>
    </submittedName>
</protein>
<dbReference type="EMBL" id="LR797272">
    <property type="protein sequence ID" value="CAB4198618.1"/>
    <property type="molecule type" value="Genomic_DNA"/>
</dbReference>
<evidence type="ECO:0000313" key="3">
    <source>
        <dbReference type="EMBL" id="CAB4198618.1"/>
    </source>
</evidence>
<evidence type="ECO:0000313" key="4">
    <source>
        <dbReference type="EMBL" id="CAB4211532.1"/>
    </source>
</evidence>
<organism evidence="4">
    <name type="scientific">uncultured Caudovirales phage</name>
    <dbReference type="NCBI Taxonomy" id="2100421"/>
    <lineage>
        <taxon>Viruses</taxon>
        <taxon>Duplodnaviria</taxon>
        <taxon>Heunggongvirae</taxon>
        <taxon>Uroviricota</taxon>
        <taxon>Caudoviricetes</taxon>
        <taxon>Peduoviridae</taxon>
        <taxon>Maltschvirus</taxon>
        <taxon>Maltschvirus maltsch</taxon>
    </lineage>
</organism>